<name>A0A8H7TKY8_9HELO</name>
<evidence type="ECO:0000313" key="4">
    <source>
        <dbReference type="EMBL" id="KAG4420668.1"/>
    </source>
</evidence>
<feature type="signal peptide" evidence="1">
    <location>
        <begin position="1"/>
        <end position="21"/>
    </location>
</feature>
<dbReference type="Pfam" id="PF26335">
    <property type="entry name" value="ARB_00930_C"/>
    <property type="match status" value="1"/>
</dbReference>
<comment type="caution">
    <text evidence="4">The sequence shown here is derived from an EMBL/GenBank/DDBJ whole genome shotgun (WGS) entry which is preliminary data.</text>
</comment>
<keyword evidence="1" id="KW-0732">Signal</keyword>
<feature type="chain" id="PRO_5034192970" description="Beta-lactamase-related domain-containing protein" evidence="1">
    <location>
        <begin position="22"/>
        <end position="604"/>
    </location>
</feature>
<reference evidence="4" key="1">
    <citation type="submission" date="2021-02" db="EMBL/GenBank/DDBJ databases">
        <title>Genome sequence Cadophora malorum strain M34.</title>
        <authorList>
            <person name="Stefanovic E."/>
            <person name="Vu D."/>
            <person name="Scully C."/>
            <person name="Dijksterhuis J."/>
            <person name="Roader J."/>
            <person name="Houbraken J."/>
        </authorList>
    </citation>
    <scope>NUCLEOTIDE SEQUENCE</scope>
    <source>
        <strain evidence="4">M34</strain>
    </source>
</reference>
<dbReference type="PANTHER" id="PTHR22935">
    <property type="entry name" value="PENICILLIN-BINDING PROTEIN"/>
    <property type="match status" value="1"/>
</dbReference>
<dbReference type="SUPFAM" id="SSF56601">
    <property type="entry name" value="beta-lactamase/transpeptidase-like"/>
    <property type="match status" value="1"/>
</dbReference>
<dbReference type="Proteomes" id="UP000664132">
    <property type="component" value="Unassembled WGS sequence"/>
</dbReference>
<evidence type="ECO:0008006" key="6">
    <source>
        <dbReference type="Google" id="ProtNLM"/>
    </source>
</evidence>
<evidence type="ECO:0000259" key="3">
    <source>
        <dbReference type="Pfam" id="PF26335"/>
    </source>
</evidence>
<dbReference type="Pfam" id="PF00144">
    <property type="entry name" value="Beta-lactamase"/>
    <property type="match status" value="1"/>
</dbReference>
<feature type="domain" description="Beta-lactamase-related" evidence="2">
    <location>
        <begin position="107"/>
        <end position="419"/>
    </location>
</feature>
<accession>A0A8H7TKY8</accession>
<sequence>MFKKYFLSCMAVMLCSNFSNALSTSGFLGPAYPIPQNLSFNPTIQAANQAFLNIITTSLASGTSTHGDFDNSSTAFSFEFYSSSSAEPIFQYHFSPPILTNISQGVKEVDRDTIYRIGSITKLLTVYTSLISDGDRNFNQPITKWVPELLSDGVDDGSGKDPVSRPKWEEVTIGALASHMAGIGSEYGWLDISLADFPLSEIGLPPLSQSEKPTCGASFTRPPCLEAEFLKGFASRHPVFPTFQTPVYSNAAFELLAIALSRITGKDFKTLFDEALIKPLHLSRTSYDKPDDSLGVIPGNATTTFWDFDMGGVWPTGGVWSSTADLSTLGRSILSSSLLPSSLTRRWMKPLTHTASLLTSIGAPWEIQRAVLPTSNRVVDLYTKSGKIGAYGGYMILVPDYDVGFTMLQAGPGANTDVLAGWVVDIFLPALEEAARLEAVGKYAGEYNAADTGTNSSFTLSSKKGESGLALTNWIHNGSELPLLLPILRPLATGEIETAAAALELYKEGIPLIDPESITVNLYPTGLRTPTADGGEVVAFRAVFNILSETVDTSLFSDMLSAWSIADVFVYGNSGLDEFIVRMDRHGNVVDIKNPFLRSTFEKV</sequence>
<dbReference type="InterPro" id="IPR012338">
    <property type="entry name" value="Beta-lactam/transpept-like"/>
</dbReference>
<dbReference type="InterPro" id="IPR058664">
    <property type="entry name" value="ARB_00930-like_C"/>
</dbReference>
<dbReference type="PANTHER" id="PTHR22935:SF97">
    <property type="entry name" value="BETA-LACTAMASE-RELATED DOMAIN-CONTAINING PROTEIN"/>
    <property type="match status" value="1"/>
</dbReference>
<dbReference type="Gene3D" id="3.40.710.10">
    <property type="entry name" value="DD-peptidase/beta-lactamase superfamily"/>
    <property type="match status" value="1"/>
</dbReference>
<evidence type="ECO:0000313" key="5">
    <source>
        <dbReference type="Proteomes" id="UP000664132"/>
    </source>
</evidence>
<feature type="domain" description="Beta-lactamase-like ARB-00930-like C-terminal" evidence="3">
    <location>
        <begin position="435"/>
        <end position="603"/>
    </location>
</feature>
<dbReference type="EMBL" id="JAFJYH010000079">
    <property type="protein sequence ID" value="KAG4420668.1"/>
    <property type="molecule type" value="Genomic_DNA"/>
</dbReference>
<gene>
    <name evidence="4" type="ORF">IFR04_006156</name>
</gene>
<dbReference type="InterPro" id="IPR051478">
    <property type="entry name" value="Beta-lactamase-like_AB/R"/>
</dbReference>
<dbReference type="OrthoDB" id="10250282at2759"/>
<organism evidence="4 5">
    <name type="scientific">Cadophora malorum</name>
    <dbReference type="NCBI Taxonomy" id="108018"/>
    <lineage>
        <taxon>Eukaryota</taxon>
        <taxon>Fungi</taxon>
        <taxon>Dikarya</taxon>
        <taxon>Ascomycota</taxon>
        <taxon>Pezizomycotina</taxon>
        <taxon>Leotiomycetes</taxon>
        <taxon>Helotiales</taxon>
        <taxon>Ploettnerulaceae</taxon>
        <taxon>Cadophora</taxon>
    </lineage>
</organism>
<proteinExistence type="predicted"/>
<evidence type="ECO:0000259" key="2">
    <source>
        <dbReference type="Pfam" id="PF00144"/>
    </source>
</evidence>
<protein>
    <recommendedName>
        <fullName evidence="6">Beta-lactamase-related domain-containing protein</fullName>
    </recommendedName>
</protein>
<evidence type="ECO:0000256" key="1">
    <source>
        <dbReference type="SAM" id="SignalP"/>
    </source>
</evidence>
<dbReference type="InterPro" id="IPR001466">
    <property type="entry name" value="Beta-lactam-related"/>
</dbReference>
<dbReference type="AlphaFoldDB" id="A0A8H7TKY8"/>
<keyword evidence="5" id="KW-1185">Reference proteome</keyword>